<accession>A0A8H5EUU4</accession>
<organism evidence="1 2">
    <name type="scientific">Psilocybe cf. subviscida</name>
    <dbReference type="NCBI Taxonomy" id="2480587"/>
    <lineage>
        <taxon>Eukaryota</taxon>
        <taxon>Fungi</taxon>
        <taxon>Dikarya</taxon>
        <taxon>Basidiomycota</taxon>
        <taxon>Agaricomycotina</taxon>
        <taxon>Agaricomycetes</taxon>
        <taxon>Agaricomycetidae</taxon>
        <taxon>Agaricales</taxon>
        <taxon>Agaricineae</taxon>
        <taxon>Strophariaceae</taxon>
        <taxon>Psilocybe</taxon>
    </lineage>
</organism>
<dbReference type="AlphaFoldDB" id="A0A8H5EUU4"/>
<keyword evidence="2" id="KW-1185">Reference proteome</keyword>
<dbReference type="Proteomes" id="UP000567179">
    <property type="component" value="Unassembled WGS sequence"/>
</dbReference>
<comment type="caution">
    <text evidence="1">The sequence shown here is derived from an EMBL/GenBank/DDBJ whole genome shotgun (WGS) entry which is preliminary data.</text>
</comment>
<dbReference type="EMBL" id="JAACJJ010000056">
    <property type="protein sequence ID" value="KAF5313122.1"/>
    <property type="molecule type" value="Genomic_DNA"/>
</dbReference>
<evidence type="ECO:0000313" key="1">
    <source>
        <dbReference type="EMBL" id="KAF5313122.1"/>
    </source>
</evidence>
<name>A0A8H5EUU4_9AGAR</name>
<proteinExistence type="predicted"/>
<protein>
    <submittedName>
        <fullName evidence="1">Uncharacterized protein</fullName>
    </submittedName>
</protein>
<gene>
    <name evidence="1" type="ORF">D9619_002586</name>
</gene>
<evidence type="ECO:0000313" key="2">
    <source>
        <dbReference type="Proteomes" id="UP000567179"/>
    </source>
</evidence>
<sequence>MEFLDNEAKGLVEYKVDLDYDYWTAGASEGPKQRPMIDKGSVEECLHEFLPEELREGAPTGFAMTGHIGPFEFLLNSFGWRLMNDNSPCKSQ</sequence>
<reference evidence="1 2" key="1">
    <citation type="journal article" date="2020" name="ISME J.">
        <title>Uncovering the hidden diversity of litter-decomposition mechanisms in mushroom-forming fungi.</title>
        <authorList>
            <person name="Floudas D."/>
            <person name="Bentzer J."/>
            <person name="Ahren D."/>
            <person name="Johansson T."/>
            <person name="Persson P."/>
            <person name="Tunlid A."/>
        </authorList>
    </citation>
    <scope>NUCLEOTIDE SEQUENCE [LARGE SCALE GENOMIC DNA]</scope>
    <source>
        <strain evidence="1 2">CBS 101986</strain>
    </source>
</reference>